<organism evidence="1 2">
    <name type="scientific">Deinococcus cavernae</name>
    <dbReference type="NCBI Taxonomy" id="2320857"/>
    <lineage>
        <taxon>Bacteria</taxon>
        <taxon>Thermotogati</taxon>
        <taxon>Deinococcota</taxon>
        <taxon>Deinococci</taxon>
        <taxon>Deinococcales</taxon>
        <taxon>Deinococcaceae</taxon>
        <taxon>Deinococcus</taxon>
    </lineage>
</organism>
<proteinExistence type="predicted"/>
<dbReference type="EMBL" id="QYUJ01000030">
    <property type="protein sequence ID" value="RJF69066.1"/>
    <property type="molecule type" value="Genomic_DNA"/>
</dbReference>
<comment type="caution">
    <text evidence="1">The sequence shown here is derived from an EMBL/GenBank/DDBJ whole genome shotgun (WGS) entry which is preliminary data.</text>
</comment>
<sequence>MRGLPRLVAPWLMVLSLLMGLSLGVGAQSVTRAGLTVNYRDPADRAQLAQVFQVWQKAGQDLKVKGLTLPAATLTAARSANDFAALTGYPPHIAAITLKGKLYTQRLAALRGKHLLPYTLRHEAFHLAQPPDLPRWLAEGLARIFSGEAGLDAPGRTGLEGLSEKDLDTRLAQASGPGLTRVYREATRRAGQRLERQGWPATLNPLHSRGP</sequence>
<protein>
    <submittedName>
        <fullName evidence="1">Uncharacterized protein</fullName>
    </submittedName>
</protein>
<name>A0A418V006_9DEIO</name>
<accession>A0A418V006</accession>
<gene>
    <name evidence="1" type="ORF">D3875_22350</name>
</gene>
<dbReference type="OrthoDB" id="69841at2"/>
<dbReference type="Proteomes" id="UP000286287">
    <property type="component" value="Unassembled WGS sequence"/>
</dbReference>
<dbReference type="AlphaFoldDB" id="A0A418V006"/>
<reference evidence="1 2" key="1">
    <citation type="submission" date="2018-09" db="EMBL/GenBank/DDBJ databases">
        <authorList>
            <person name="Zhu H."/>
        </authorList>
    </citation>
    <scope>NUCLEOTIDE SEQUENCE [LARGE SCALE GENOMIC DNA]</scope>
    <source>
        <strain evidence="1 2">K2S05-167</strain>
    </source>
</reference>
<dbReference type="RefSeq" id="WP_119766926.1">
    <property type="nucleotide sequence ID" value="NZ_QYUJ01000030.1"/>
</dbReference>
<evidence type="ECO:0000313" key="2">
    <source>
        <dbReference type="Proteomes" id="UP000286287"/>
    </source>
</evidence>
<evidence type="ECO:0000313" key="1">
    <source>
        <dbReference type="EMBL" id="RJF69066.1"/>
    </source>
</evidence>
<keyword evidence="2" id="KW-1185">Reference proteome</keyword>